<evidence type="ECO:0000259" key="4">
    <source>
        <dbReference type="SMART" id="SM01217"/>
    </source>
</evidence>
<dbReference type="InterPro" id="IPR050288">
    <property type="entry name" value="Cellulose_deg_GH3"/>
</dbReference>
<protein>
    <submittedName>
        <fullName evidence="5">Glycosyl hydrolase</fullName>
    </submittedName>
</protein>
<dbReference type="Pfam" id="PF00933">
    <property type="entry name" value="Glyco_hydro_3"/>
    <property type="match status" value="1"/>
</dbReference>
<evidence type="ECO:0000313" key="6">
    <source>
        <dbReference type="Proteomes" id="UP000217265"/>
    </source>
</evidence>
<dbReference type="GO" id="GO:0005975">
    <property type="term" value="P:carbohydrate metabolic process"/>
    <property type="evidence" value="ECO:0007669"/>
    <property type="project" value="InterPro"/>
</dbReference>
<dbReference type="InterPro" id="IPR001764">
    <property type="entry name" value="Glyco_hydro_3_N"/>
</dbReference>
<dbReference type="Gene3D" id="2.60.40.10">
    <property type="entry name" value="Immunoglobulins"/>
    <property type="match status" value="1"/>
</dbReference>
<dbReference type="SMART" id="SM01217">
    <property type="entry name" value="Fn3_like"/>
    <property type="match status" value="1"/>
</dbReference>
<dbReference type="PRINTS" id="PR00133">
    <property type="entry name" value="GLHYDRLASE3"/>
</dbReference>
<dbReference type="EMBL" id="CP023344">
    <property type="protein sequence ID" value="ATC63720.1"/>
    <property type="molecule type" value="Genomic_DNA"/>
</dbReference>
<dbReference type="PANTHER" id="PTHR42715:SF10">
    <property type="entry name" value="BETA-GLUCOSIDASE"/>
    <property type="match status" value="1"/>
</dbReference>
<dbReference type="PANTHER" id="PTHR42715">
    <property type="entry name" value="BETA-GLUCOSIDASE"/>
    <property type="match status" value="1"/>
</dbReference>
<sequence>MLHGSSRFVFVVGSVGFVCAGVAGVMAADGRFVREQAVSPIYQDGWIDLNKDGQKNPYEDRTVETETRITDLIRRMTLEEKTAQMTTWYGFPRVAKDELPTPAWETAFWKDGIGNIDEHINGNTGWLNNLTDPVHDLPWSLHARAINEVQRWFIEKTRLGIPVDFTGEGIRGLMHSKATSFPAELGVATTWNKALVREIGRVTGREARALGYTNIYSPVLDLARDPRWGRVIESYGEDPFLVGALGVEQVKGIQEQRVVSTLKHFAVYSVPKGGRDGEARTDPQVTWRDVQTIFLPPFRRAVMEGGAMGVMSSYNDYDGIPVQSNRLFLTEILREQWGFRGYVVSDSAAVEFIHTKHRTAATPAEGIRQAVEAGLNIRTNFTPPEEYGEPLRQLVREGKLSMETIDARVRDVLRVKFWLGLFDQPYRDNPAEADHVVRAPEHLALAAKAAREAIVLLKNANDALPLKKDALKRVLVTGPLADDAHGWWSRYGAQRLDFITPLAGIRAKLGAAGVDVRYVQGVAVKDENFPESDIVKEEPSEKVRAGITAAVEAAKEVDVIIAVLGETDELCRESASRVSLDLPGYQEHLLRALHATGKPVVLVLSNGRPLSVNWAAKHVPAIVEMWLPGEEGGAALADILFGDVNPSGKLPITFPKSVGQIQMNFPAHPGSQGKDAGQVSGVLFPFGHGLSYTRFAYKNLSVTPAQQGPGGRIEVSCEVTNTGKRAGDEIVQLYVRDDYSSVVTFEKVLRGFERVTLAPGETKTVNFTLTPGDLALYNRTNAWAVEPGRFTVWIGASSEDMKLEGAFEITDGNAPREAAAKATDRTDPR</sequence>
<dbReference type="InterPro" id="IPR036962">
    <property type="entry name" value="Glyco_hydro_3_N_sf"/>
</dbReference>
<feature type="compositionally biased region" description="Basic and acidic residues" evidence="3">
    <location>
        <begin position="818"/>
        <end position="829"/>
    </location>
</feature>
<reference evidence="5 6" key="1">
    <citation type="submission" date="2017-09" db="EMBL/GenBank/DDBJ databases">
        <title>Complete genome sequence of Verrucomicrobial strain HZ-65, isolated from freshwater.</title>
        <authorList>
            <person name="Choi A."/>
        </authorList>
    </citation>
    <scope>NUCLEOTIDE SEQUENCE [LARGE SCALE GENOMIC DNA]</scope>
    <source>
        <strain evidence="5 6">HZ-65</strain>
    </source>
</reference>
<dbReference type="KEGG" id="vbh:CMV30_07000"/>
<dbReference type="InterPro" id="IPR017853">
    <property type="entry name" value="GH"/>
</dbReference>
<dbReference type="Pfam" id="PF01915">
    <property type="entry name" value="Glyco_hydro_3_C"/>
    <property type="match status" value="1"/>
</dbReference>
<dbReference type="FunFam" id="2.60.40.10:FF:000495">
    <property type="entry name" value="Periplasmic beta-glucosidase"/>
    <property type="match status" value="1"/>
</dbReference>
<dbReference type="Gene3D" id="3.20.20.300">
    <property type="entry name" value="Glycoside hydrolase, family 3, N-terminal domain"/>
    <property type="match status" value="1"/>
</dbReference>
<dbReference type="SUPFAM" id="SSF52279">
    <property type="entry name" value="Beta-D-glucan exohydrolase, C-terminal domain"/>
    <property type="match status" value="1"/>
</dbReference>
<dbReference type="GO" id="GO:0008422">
    <property type="term" value="F:beta-glucosidase activity"/>
    <property type="evidence" value="ECO:0007669"/>
    <property type="project" value="UniProtKB-ARBA"/>
</dbReference>
<feature type="region of interest" description="Disordered" evidence="3">
    <location>
        <begin position="810"/>
        <end position="829"/>
    </location>
</feature>
<evidence type="ECO:0000256" key="2">
    <source>
        <dbReference type="ARBA" id="ARBA00022801"/>
    </source>
</evidence>
<dbReference type="Proteomes" id="UP000217265">
    <property type="component" value="Chromosome"/>
</dbReference>
<comment type="similarity">
    <text evidence="1">Belongs to the glycosyl hydrolase 3 family.</text>
</comment>
<dbReference type="Pfam" id="PF14310">
    <property type="entry name" value="Fn3-like"/>
    <property type="match status" value="1"/>
</dbReference>
<proteinExistence type="inferred from homology"/>
<evidence type="ECO:0000256" key="1">
    <source>
        <dbReference type="ARBA" id="ARBA00005336"/>
    </source>
</evidence>
<dbReference type="AlphaFoldDB" id="A0A290Q947"/>
<dbReference type="InterPro" id="IPR002772">
    <property type="entry name" value="Glyco_hydro_3_C"/>
</dbReference>
<organism evidence="5 6">
    <name type="scientific">Nibricoccus aquaticus</name>
    <dbReference type="NCBI Taxonomy" id="2576891"/>
    <lineage>
        <taxon>Bacteria</taxon>
        <taxon>Pseudomonadati</taxon>
        <taxon>Verrucomicrobiota</taxon>
        <taxon>Opitutia</taxon>
        <taxon>Opitutales</taxon>
        <taxon>Opitutaceae</taxon>
        <taxon>Nibricoccus</taxon>
    </lineage>
</organism>
<keyword evidence="2 5" id="KW-0378">Hydrolase</keyword>
<dbReference type="SUPFAM" id="SSF51445">
    <property type="entry name" value="(Trans)glycosidases"/>
    <property type="match status" value="1"/>
</dbReference>
<dbReference type="InterPro" id="IPR026891">
    <property type="entry name" value="Fn3-like"/>
</dbReference>
<keyword evidence="6" id="KW-1185">Reference proteome</keyword>
<feature type="domain" description="Fibronectin type III-like" evidence="4">
    <location>
        <begin position="729"/>
        <end position="798"/>
    </location>
</feature>
<evidence type="ECO:0000256" key="3">
    <source>
        <dbReference type="SAM" id="MobiDB-lite"/>
    </source>
</evidence>
<dbReference type="InterPro" id="IPR013783">
    <property type="entry name" value="Ig-like_fold"/>
</dbReference>
<dbReference type="InterPro" id="IPR036881">
    <property type="entry name" value="Glyco_hydro_3_C_sf"/>
</dbReference>
<dbReference type="Gene3D" id="3.40.50.1700">
    <property type="entry name" value="Glycoside hydrolase family 3 C-terminal domain"/>
    <property type="match status" value="1"/>
</dbReference>
<accession>A0A290Q947</accession>
<gene>
    <name evidence="5" type="ORF">CMV30_07000</name>
</gene>
<dbReference type="OrthoDB" id="9805821at2"/>
<dbReference type="RefSeq" id="WP_096055352.1">
    <property type="nucleotide sequence ID" value="NZ_CP023344.1"/>
</dbReference>
<name>A0A290Q947_9BACT</name>
<evidence type="ECO:0000313" key="5">
    <source>
        <dbReference type="EMBL" id="ATC63720.1"/>
    </source>
</evidence>